<sequence length="880" mass="98474">MTLRKSTLLVTGALIFVMIAIISGVMILLMTKSLDELEEEDAGRKIETIAFALQEELAALGRISGDWAPWDETSQFVSDVNEDYVLANLNEATLNNLGVSFMLFYNSSGELVYATWHNPAVPYLAEGDHLIYHPHPEDHVAGIIALDGGVMMISSRPILDSQWKGPIEGTLVVGRHLDEARVEELGRRINGVLRIVPVDPHQAPSKINGIGYRDSPVLIRPVDDETLLAFKTIEDIRGSPSILLEAHIPRDIHQRGTEIMGYLLMAMVLASFVFGGVVLIFLERSVLSPLSVITTSVDEIKMSEEPDKGRISELRRGELGTLADSINEMLDRLEIYNHRLLETEERFRAIFETAQDCIFIKDRESRYVQVNPVMEKIFKMSSSEILGKGDEILFGPETAAIIREADSQVLSGRPFAGEVSREIVDGISTAFHAIKVPLRDDQGNIVGICGISRDITYLKDAEMELVRRDMLLSAAAIASYTLLINSDIDRVIIDALQLLGEAVEADRAYIFENRTEDGEVLMSQRYEWTKGEIEPQINNPVLQNLPYLPDSSRFYETILRGRPYRGLVKDLPEPERAYLEPQGIVSILIVPIIMEDQLWGFIGFDDCHSERVWTNSEISALQVVAGIVGGEIIRSRTRRELERAKDELEERIGEVEAKNAEMERFVYTVSHDLRSPLVTIQGFAGFLREDISDGDLDNIETDLGMIEDAAVKMDHLLKDTLELSRIGRVVNPPEEVSFGEVVHEVLEALSDKIKARLIKVVLPESWPAIRGDRLRMEEALTNLVENSIKYMGVEPHPEIEIGWRKEGVGPVFFVRDNGIGIESDQREKIFDLFYKLDPESEGSGVGLAIVRRIIEVHGGKIWAEPGEGKGTTVLFTLPTS</sequence>
<dbReference type="InterPro" id="IPR029016">
    <property type="entry name" value="GAF-like_dom_sf"/>
</dbReference>
<accession>A0ABT5XBR8</accession>
<evidence type="ECO:0000256" key="3">
    <source>
        <dbReference type="ARBA" id="ARBA00022553"/>
    </source>
</evidence>
<dbReference type="Pfam" id="PF00512">
    <property type="entry name" value="HisKA"/>
    <property type="match status" value="1"/>
</dbReference>
<dbReference type="InterPro" id="IPR005467">
    <property type="entry name" value="His_kinase_dom"/>
</dbReference>
<evidence type="ECO:0000259" key="12">
    <source>
        <dbReference type="PROSITE" id="PS50885"/>
    </source>
</evidence>
<dbReference type="SUPFAM" id="SSF55874">
    <property type="entry name" value="ATPase domain of HSP90 chaperone/DNA topoisomerase II/histidine kinase"/>
    <property type="match status" value="1"/>
</dbReference>
<proteinExistence type="predicted"/>
<dbReference type="InterPro" id="IPR036097">
    <property type="entry name" value="HisK_dim/P_sf"/>
</dbReference>
<dbReference type="SMART" id="SM00387">
    <property type="entry name" value="HATPase_c"/>
    <property type="match status" value="1"/>
</dbReference>
<dbReference type="Pfam" id="PF02518">
    <property type="entry name" value="HATPase_c"/>
    <property type="match status" value="1"/>
</dbReference>
<evidence type="ECO:0000256" key="4">
    <source>
        <dbReference type="ARBA" id="ARBA00022679"/>
    </source>
</evidence>
<dbReference type="Pfam" id="PF01590">
    <property type="entry name" value="GAF"/>
    <property type="match status" value="1"/>
</dbReference>
<feature type="domain" description="PAS" evidence="10">
    <location>
        <begin position="343"/>
        <end position="413"/>
    </location>
</feature>
<dbReference type="CDD" id="cd06225">
    <property type="entry name" value="HAMP"/>
    <property type="match status" value="1"/>
</dbReference>
<organism evidence="13 14">
    <name type="scientific">Candidatus Methanocrinis alkalitolerans</name>
    <dbReference type="NCBI Taxonomy" id="3033395"/>
    <lineage>
        <taxon>Archaea</taxon>
        <taxon>Methanobacteriati</taxon>
        <taxon>Methanobacteriota</taxon>
        <taxon>Stenosarchaea group</taxon>
        <taxon>Methanomicrobia</taxon>
        <taxon>Methanotrichales</taxon>
        <taxon>Methanotrichaceae</taxon>
        <taxon>Methanocrinis</taxon>
    </lineage>
</organism>
<dbReference type="InterPro" id="IPR035965">
    <property type="entry name" value="PAS-like_dom_sf"/>
</dbReference>
<evidence type="ECO:0000256" key="5">
    <source>
        <dbReference type="ARBA" id="ARBA00022777"/>
    </source>
</evidence>
<keyword evidence="8" id="KW-1133">Transmembrane helix</keyword>
<gene>
    <name evidence="13" type="ORF">P0O24_00975</name>
</gene>
<keyword evidence="3" id="KW-0597">Phosphoprotein</keyword>
<feature type="domain" description="Histidine kinase" evidence="9">
    <location>
        <begin position="668"/>
        <end position="880"/>
    </location>
</feature>
<dbReference type="SUPFAM" id="SSF55781">
    <property type="entry name" value="GAF domain-like"/>
    <property type="match status" value="1"/>
</dbReference>
<dbReference type="EMBL" id="JARFPL010000002">
    <property type="protein sequence ID" value="MDF0592160.1"/>
    <property type="molecule type" value="Genomic_DNA"/>
</dbReference>
<evidence type="ECO:0000259" key="9">
    <source>
        <dbReference type="PROSITE" id="PS50109"/>
    </source>
</evidence>
<dbReference type="Gene3D" id="6.10.340.10">
    <property type="match status" value="1"/>
</dbReference>
<dbReference type="SUPFAM" id="SSF47384">
    <property type="entry name" value="Homodimeric domain of signal transducing histidine kinase"/>
    <property type="match status" value="1"/>
</dbReference>
<keyword evidence="7" id="KW-0175">Coiled coil</keyword>
<keyword evidence="6 8" id="KW-0472">Membrane</keyword>
<dbReference type="SMART" id="SM00065">
    <property type="entry name" value="GAF"/>
    <property type="match status" value="1"/>
</dbReference>
<dbReference type="InterPro" id="IPR013656">
    <property type="entry name" value="PAS_4"/>
</dbReference>
<dbReference type="CDD" id="cd00130">
    <property type="entry name" value="PAS"/>
    <property type="match status" value="1"/>
</dbReference>
<evidence type="ECO:0000256" key="1">
    <source>
        <dbReference type="ARBA" id="ARBA00000085"/>
    </source>
</evidence>
<evidence type="ECO:0000259" key="10">
    <source>
        <dbReference type="PROSITE" id="PS50112"/>
    </source>
</evidence>
<dbReference type="Proteomes" id="UP001215956">
    <property type="component" value="Unassembled WGS sequence"/>
</dbReference>
<dbReference type="SUPFAM" id="SSF55785">
    <property type="entry name" value="PYP-like sensor domain (PAS domain)"/>
    <property type="match status" value="1"/>
</dbReference>
<dbReference type="Pfam" id="PF05228">
    <property type="entry name" value="CHASE4"/>
    <property type="match status" value="1"/>
</dbReference>
<evidence type="ECO:0000256" key="6">
    <source>
        <dbReference type="ARBA" id="ARBA00023136"/>
    </source>
</evidence>
<dbReference type="EC" id="2.7.13.3" evidence="2"/>
<dbReference type="Gene3D" id="1.10.287.130">
    <property type="match status" value="1"/>
</dbReference>
<evidence type="ECO:0000259" key="11">
    <source>
        <dbReference type="PROSITE" id="PS50113"/>
    </source>
</evidence>
<evidence type="ECO:0000256" key="2">
    <source>
        <dbReference type="ARBA" id="ARBA00012438"/>
    </source>
</evidence>
<dbReference type="PANTHER" id="PTHR42878:SF15">
    <property type="entry name" value="BACTERIOPHYTOCHROME"/>
    <property type="match status" value="1"/>
</dbReference>
<dbReference type="InterPro" id="IPR003018">
    <property type="entry name" value="GAF"/>
</dbReference>
<evidence type="ECO:0000256" key="7">
    <source>
        <dbReference type="SAM" id="Coils"/>
    </source>
</evidence>
<dbReference type="SMART" id="SM00091">
    <property type="entry name" value="PAS"/>
    <property type="match status" value="1"/>
</dbReference>
<dbReference type="Gene3D" id="3.30.450.20">
    <property type="entry name" value="PAS domain"/>
    <property type="match status" value="1"/>
</dbReference>
<dbReference type="Gene3D" id="3.30.565.10">
    <property type="entry name" value="Histidine kinase-like ATPase, C-terminal domain"/>
    <property type="match status" value="1"/>
</dbReference>
<dbReference type="InterPro" id="IPR004358">
    <property type="entry name" value="Sig_transdc_His_kin-like_C"/>
</dbReference>
<dbReference type="Pfam" id="PF08448">
    <property type="entry name" value="PAS_4"/>
    <property type="match status" value="1"/>
</dbReference>
<keyword evidence="4" id="KW-0808">Transferase</keyword>
<dbReference type="InterPro" id="IPR000700">
    <property type="entry name" value="PAS-assoc_C"/>
</dbReference>
<feature type="transmembrane region" description="Helical" evidence="8">
    <location>
        <begin position="6"/>
        <end position="29"/>
    </location>
</feature>
<dbReference type="PROSITE" id="PS50112">
    <property type="entry name" value="PAS"/>
    <property type="match status" value="1"/>
</dbReference>
<dbReference type="SMART" id="SM00304">
    <property type="entry name" value="HAMP"/>
    <property type="match status" value="1"/>
</dbReference>
<comment type="caution">
    <text evidence="13">The sequence shown here is derived from an EMBL/GenBank/DDBJ whole genome shotgun (WGS) entry which is preliminary data.</text>
</comment>
<reference evidence="13 14" key="1">
    <citation type="submission" date="2023-03" db="EMBL/GenBank/DDBJ databases">
        <title>Whole genome sequencing of Methanotrichaceae archaeon M04Ac.</title>
        <authorList>
            <person name="Khomyakova M.A."/>
            <person name="Merkel A.Y."/>
            <person name="Slobodkin A.I."/>
        </authorList>
    </citation>
    <scope>NUCLEOTIDE SEQUENCE [LARGE SCALE GENOMIC DNA]</scope>
    <source>
        <strain evidence="13 14">M04Ac</strain>
    </source>
</reference>
<dbReference type="Pfam" id="PF00672">
    <property type="entry name" value="HAMP"/>
    <property type="match status" value="1"/>
</dbReference>
<dbReference type="RefSeq" id="WP_316967870.1">
    <property type="nucleotide sequence ID" value="NZ_JARFPL010000002.1"/>
</dbReference>
<name>A0ABT5XBR8_9EURY</name>
<keyword evidence="8" id="KW-0812">Transmembrane</keyword>
<dbReference type="InterPro" id="IPR003660">
    <property type="entry name" value="HAMP_dom"/>
</dbReference>
<dbReference type="SMART" id="SM00388">
    <property type="entry name" value="HisKA"/>
    <property type="match status" value="1"/>
</dbReference>
<dbReference type="InterPro" id="IPR036890">
    <property type="entry name" value="HATPase_C_sf"/>
</dbReference>
<dbReference type="Gene3D" id="3.30.450.40">
    <property type="match status" value="1"/>
</dbReference>
<feature type="transmembrane region" description="Helical" evidence="8">
    <location>
        <begin position="259"/>
        <end position="282"/>
    </location>
</feature>
<keyword evidence="14" id="KW-1185">Reference proteome</keyword>
<dbReference type="PROSITE" id="PS50113">
    <property type="entry name" value="PAC"/>
    <property type="match status" value="1"/>
</dbReference>
<feature type="domain" description="HAMP" evidence="12">
    <location>
        <begin position="284"/>
        <end position="338"/>
    </location>
</feature>
<dbReference type="PRINTS" id="PR00344">
    <property type="entry name" value="BCTRLSENSOR"/>
</dbReference>
<evidence type="ECO:0000313" key="13">
    <source>
        <dbReference type="EMBL" id="MDF0592160.1"/>
    </source>
</evidence>
<keyword evidence="5" id="KW-0418">Kinase</keyword>
<dbReference type="InterPro" id="IPR003661">
    <property type="entry name" value="HisK_dim/P_dom"/>
</dbReference>
<dbReference type="InterPro" id="IPR050351">
    <property type="entry name" value="BphY/WalK/GraS-like"/>
</dbReference>
<dbReference type="InterPro" id="IPR003594">
    <property type="entry name" value="HATPase_dom"/>
</dbReference>
<feature type="domain" description="PAC" evidence="11">
    <location>
        <begin position="413"/>
        <end position="467"/>
    </location>
</feature>
<dbReference type="InterPro" id="IPR000014">
    <property type="entry name" value="PAS"/>
</dbReference>
<dbReference type="PANTHER" id="PTHR42878">
    <property type="entry name" value="TWO-COMPONENT HISTIDINE KINASE"/>
    <property type="match status" value="1"/>
</dbReference>
<protein>
    <recommendedName>
        <fullName evidence="2">histidine kinase</fullName>
        <ecNumber evidence="2">2.7.13.3</ecNumber>
    </recommendedName>
</protein>
<comment type="catalytic activity">
    <reaction evidence="1">
        <text>ATP + protein L-histidine = ADP + protein N-phospho-L-histidine.</text>
        <dbReference type="EC" id="2.7.13.3"/>
    </reaction>
</comment>
<evidence type="ECO:0000256" key="8">
    <source>
        <dbReference type="SAM" id="Phobius"/>
    </source>
</evidence>
<dbReference type="NCBIfam" id="TIGR00229">
    <property type="entry name" value="sensory_box"/>
    <property type="match status" value="1"/>
</dbReference>
<dbReference type="CDD" id="cd00082">
    <property type="entry name" value="HisKA"/>
    <property type="match status" value="1"/>
</dbReference>
<feature type="coiled-coil region" evidence="7">
    <location>
        <begin position="634"/>
        <end position="665"/>
    </location>
</feature>
<dbReference type="PROSITE" id="PS50885">
    <property type="entry name" value="HAMP"/>
    <property type="match status" value="1"/>
</dbReference>
<dbReference type="PROSITE" id="PS50109">
    <property type="entry name" value="HIS_KIN"/>
    <property type="match status" value="1"/>
</dbReference>
<dbReference type="InterPro" id="IPR007892">
    <property type="entry name" value="CHASE4"/>
</dbReference>
<evidence type="ECO:0000313" key="14">
    <source>
        <dbReference type="Proteomes" id="UP001215956"/>
    </source>
</evidence>